<feature type="binding site" evidence="4">
    <location>
        <position position="139"/>
    </location>
    <ligand>
        <name>Zn(2+)</name>
        <dbReference type="ChEBI" id="CHEBI:29105"/>
    </ligand>
</feature>
<dbReference type="PANTHER" id="PTHR11085:SF4">
    <property type="entry name" value="NAD-DEPENDENT PROTEIN DEACYLASE"/>
    <property type="match status" value="1"/>
</dbReference>
<keyword evidence="4" id="KW-0862">Zinc</keyword>
<evidence type="ECO:0000256" key="2">
    <source>
        <dbReference type="ARBA" id="ARBA00022679"/>
    </source>
</evidence>
<dbReference type="Gene3D" id="3.30.1600.10">
    <property type="entry name" value="SIR2/SIRT2 'Small Domain"/>
    <property type="match status" value="1"/>
</dbReference>
<evidence type="ECO:0000256" key="4">
    <source>
        <dbReference type="PROSITE-ProRule" id="PRU00236"/>
    </source>
</evidence>
<organism evidence="7 8">
    <name type="scientific">Embleya hyalina</name>
    <dbReference type="NCBI Taxonomy" id="516124"/>
    <lineage>
        <taxon>Bacteria</taxon>
        <taxon>Bacillati</taxon>
        <taxon>Actinomycetota</taxon>
        <taxon>Actinomycetes</taxon>
        <taxon>Kitasatosporales</taxon>
        <taxon>Streptomycetaceae</taxon>
        <taxon>Embleya</taxon>
    </lineage>
</organism>
<feature type="binding site" evidence="4">
    <location>
        <position position="161"/>
    </location>
    <ligand>
        <name>Zn(2+)</name>
        <dbReference type="ChEBI" id="CHEBI:29105"/>
    </ligand>
</feature>
<dbReference type="EMBL" id="BIFH01000013">
    <property type="protein sequence ID" value="GCD93161.1"/>
    <property type="molecule type" value="Genomic_DNA"/>
</dbReference>
<feature type="active site" description="Proton acceptor" evidence="4">
    <location>
        <position position="128"/>
    </location>
</feature>
<keyword evidence="8" id="KW-1185">Reference proteome</keyword>
<dbReference type="Gene3D" id="3.40.50.1220">
    <property type="entry name" value="TPP-binding domain"/>
    <property type="match status" value="1"/>
</dbReference>
<dbReference type="InterPro" id="IPR003000">
    <property type="entry name" value="Sirtuin"/>
</dbReference>
<feature type="domain" description="Deacetylase sirtuin-type" evidence="6">
    <location>
        <begin position="6"/>
        <end position="260"/>
    </location>
</feature>
<dbReference type="GO" id="GO:0070403">
    <property type="term" value="F:NAD+ binding"/>
    <property type="evidence" value="ECO:0007669"/>
    <property type="project" value="InterPro"/>
</dbReference>
<evidence type="ECO:0000259" key="6">
    <source>
        <dbReference type="PROSITE" id="PS50305"/>
    </source>
</evidence>
<gene>
    <name evidence="7" type="ORF">EHYA_00804</name>
</gene>
<sequence length="265" mass="27904">MTKTAPEPDGDELGGRMGEMGLRGVRRLAVLTGAGISTASGLPDFRGPHGLWTRDPAREQDTHRKRYTTDPSVRARVWRDLAAPGVSDARPGAAHRALARLRASIVTQNVDGLHRMAGSPVDSVHELHGSLARARCVRCRCPVPMVDALRAVRAGASEPPCPACRTGVLRPDVALFGEHPDRDVHGRAASSVRAAEVLVVIGTSLRVRPAADLCAAAIGCGVELVIVNAEPTPYDGLASTVLRGDIEAIVPRLVSTLVAGGTPTR</sequence>
<dbReference type="InterPro" id="IPR026591">
    <property type="entry name" value="Sirtuin_cat_small_dom_sf"/>
</dbReference>
<dbReference type="PROSITE" id="PS50305">
    <property type="entry name" value="SIRTUIN"/>
    <property type="match status" value="1"/>
</dbReference>
<evidence type="ECO:0000256" key="3">
    <source>
        <dbReference type="ARBA" id="ARBA00023027"/>
    </source>
</evidence>
<dbReference type="AlphaFoldDB" id="A0A401YEX7"/>
<evidence type="ECO:0000256" key="5">
    <source>
        <dbReference type="SAM" id="MobiDB-lite"/>
    </source>
</evidence>
<keyword evidence="4" id="KW-0479">Metal-binding</keyword>
<keyword evidence="3" id="KW-0520">NAD</keyword>
<dbReference type="InterPro" id="IPR026590">
    <property type="entry name" value="Ssirtuin_cat_dom"/>
</dbReference>
<reference evidence="7 8" key="1">
    <citation type="submission" date="2018-12" db="EMBL/GenBank/DDBJ databases">
        <title>Draft genome sequence of Embleya hyalina NBRC 13850T.</title>
        <authorList>
            <person name="Komaki H."/>
            <person name="Hosoyama A."/>
            <person name="Kimura A."/>
            <person name="Ichikawa N."/>
            <person name="Tamura T."/>
        </authorList>
    </citation>
    <scope>NUCLEOTIDE SEQUENCE [LARGE SCALE GENOMIC DNA]</scope>
    <source>
        <strain evidence="7 8">NBRC 13850</strain>
    </source>
</reference>
<dbReference type="EC" id="2.3.1.286" evidence="1"/>
<dbReference type="Pfam" id="PF02146">
    <property type="entry name" value="SIR2"/>
    <property type="match status" value="1"/>
</dbReference>
<keyword evidence="2" id="KW-0808">Transferase</keyword>
<dbReference type="RefSeq" id="WP_246126424.1">
    <property type="nucleotide sequence ID" value="NZ_BIFH01000013.1"/>
</dbReference>
<dbReference type="PANTHER" id="PTHR11085">
    <property type="entry name" value="NAD-DEPENDENT PROTEIN DEACYLASE SIRTUIN-5, MITOCHONDRIAL-RELATED"/>
    <property type="match status" value="1"/>
</dbReference>
<dbReference type="InterPro" id="IPR029035">
    <property type="entry name" value="DHS-like_NAD/FAD-binding_dom"/>
</dbReference>
<comment type="caution">
    <text evidence="7">The sequence shown here is derived from an EMBL/GenBank/DDBJ whole genome shotgun (WGS) entry which is preliminary data.</text>
</comment>
<dbReference type="GO" id="GO:0046872">
    <property type="term" value="F:metal ion binding"/>
    <property type="evidence" value="ECO:0007669"/>
    <property type="project" value="UniProtKB-KW"/>
</dbReference>
<feature type="binding site" evidence="4">
    <location>
        <position position="136"/>
    </location>
    <ligand>
        <name>Zn(2+)</name>
        <dbReference type="ChEBI" id="CHEBI:29105"/>
    </ligand>
</feature>
<accession>A0A401YEX7</accession>
<evidence type="ECO:0000313" key="7">
    <source>
        <dbReference type="EMBL" id="GCD93161.1"/>
    </source>
</evidence>
<dbReference type="InterPro" id="IPR050134">
    <property type="entry name" value="NAD-dep_sirtuin_deacylases"/>
</dbReference>
<dbReference type="GO" id="GO:0017136">
    <property type="term" value="F:histone deacetylase activity, NAD-dependent"/>
    <property type="evidence" value="ECO:0007669"/>
    <property type="project" value="TreeGrafter"/>
</dbReference>
<evidence type="ECO:0000313" key="8">
    <source>
        <dbReference type="Proteomes" id="UP000286931"/>
    </source>
</evidence>
<dbReference type="CDD" id="cd01407">
    <property type="entry name" value="SIR2-fam"/>
    <property type="match status" value="1"/>
</dbReference>
<proteinExistence type="predicted"/>
<name>A0A401YEX7_9ACTN</name>
<feature type="binding site" evidence="4">
    <location>
        <position position="164"/>
    </location>
    <ligand>
        <name>Zn(2+)</name>
        <dbReference type="ChEBI" id="CHEBI:29105"/>
    </ligand>
</feature>
<dbReference type="SUPFAM" id="SSF52467">
    <property type="entry name" value="DHS-like NAD/FAD-binding domain"/>
    <property type="match status" value="1"/>
</dbReference>
<protein>
    <recommendedName>
        <fullName evidence="1">protein acetyllysine N-acetyltransferase</fullName>
        <ecNumber evidence="1">2.3.1.286</ecNumber>
    </recommendedName>
</protein>
<evidence type="ECO:0000256" key="1">
    <source>
        <dbReference type="ARBA" id="ARBA00012928"/>
    </source>
</evidence>
<dbReference type="Proteomes" id="UP000286931">
    <property type="component" value="Unassembled WGS sequence"/>
</dbReference>
<feature type="region of interest" description="Disordered" evidence="5">
    <location>
        <begin position="47"/>
        <end position="66"/>
    </location>
</feature>